<protein>
    <submittedName>
        <fullName evidence="3">Uncharacterized protein</fullName>
    </submittedName>
</protein>
<reference evidence="3 4" key="1">
    <citation type="submission" date="2022-12" db="EMBL/GenBank/DDBJ databases">
        <title>Chromosome-level genome of Tegillarca granosa.</title>
        <authorList>
            <person name="Kim J."/>
        </authorList>
    </citation>
    <scope>NUCLEOTIDE SEQUENCE [LARGE SCALE GENOMIC DNA]</scope>
    <source>
        <strain evidence="3">Teg-2019</strain>
        <tissue evidence="3">Adductor muscle</tissue>
    </source>
</reference>
<dbReference type="EMBL" id="JARBDR010000918">
    <property type="protein sequence ID" value="KAJ8302009.1"/>
    <property type="molecule type" value="Genomic_DNA"/>
</dbReference>
<feature type="region of interest" description="Disordered" evidence="1">
    <location>
        <begin position="1"/>
        <end position="21"/>
    </location>
</feature>
<sequence length="180" mass="20626">MAVVHKPTMNGDITEGPAISPHDDAFEAANLRDQITNIQKLIQLTQQKIESLNAKFGTQRNPDPLYVQEYEELANRIHELQENESQLMTSLEQIDDRESPPNSIPTEKETLPPQQITTPHHHTTTTNNVQQTVKAFLPNEQITTVSCLWIFCLKRFYDISSCGICFCLFFLFVCFFFYSG</sequence>
<name>A0ABQ9EBY7_TEGGR</name>
<comment type="caution">
    <text evidence="3">The sequence shown here is derived from an EMBL/GenBank/DDBJ whole genome shotgun (WGS) entry which is preliminary data.</text>
</comment>
<keyword evidence="4" id="KW-1185">Reference proteome</keyword>
<feature type="region of interest" description="Disordered" evidence="1">
    <location>
        <begin position="87"/>
        <end position="124"/>
    </location>
</feature>
<evidence type="ECO:0000313" key="3">
    <source>
        <dbReference type="EMBL" id="KAJ8302009.1"/>
    </source>
</evidence>
<feature type="compositionally biased region" description="Low complexity" evidence="1">
    <location>
        <begin position="112"/>
        <end position="124"/>
    </location>
</feature>
<evidence type="ECO:0000256" key="1">
    <source>
        <dbReference type="SAM" id="MobiDB-lite"/>
    </source>
</evidence>
<proteinExistence type="predicted"/>
<dbReference type="Proteomes" id="UP001217089">
    <property type="component" value="Unassembled WGS sequence"/>
</dbReference>
<feature type="transmembrane region" description="Helical" evidence="2">
    <location>
        <begin position="156"/>
        <end position="178"/>
    </location>
</feature>
<gene>
    <name evidence="3" type="ORF">KUTeg_020996</name>
</gene>
<accession>A0ABQ9EBY7</accession>
<evidence type="ECO:0000256" key="2">
    <source>
        <dbReference type="SAM" id="Phobius"/>
    </source>
</evidence>
<organism evidence="3 4">
    <name type="scientific">Tegillarca granosa</name>
    <name type="common">Malaysian cockle</name>
    <name type="synonym">Anadara granosa</name>
    <dbReference type="NCBI Taxonomy" id="220873"/>
    <lineage>
        <taxon>Eukaryota</taxon>
        <taxon>Metazoa</taxon>
        <taxon>Spiralia</taxon>
        <taxon>Lophotrochozoa</taxon>
        <taxon>Mollusca</taxon>
        <taxon>Bivalvia</taxon>
        <taxon>Autobranchia</taxon>
        <taxon>Pteriomorphia</taxon>
        <taxon>Arcoida</taxon>
        <taxon>Arcoidea</taxon>
        <taxon>Arcidae</taxon>
        <taxon>Tegillarca</taxon>
    </lineage>
</organism>
<keyword evidence="2" id="KW-1133">Transmembrane helix</keyword>
<evidence type="ECO:0000313" key="4">
    <source>
        <dbReference type="Proteomes" id="UP001217089"/>
    </source>
</evidence>
<keyword evidence="2" id="KW-0472">Membrane</keyword>
<keyword evidence="2" id="KW-0812">Transmembrane</keyword>